<dbReference type="EMBL" id="JBIAQY010000007">
    <property type="protein sequence ID" value="MFF3570365.1"/>
    <property type="molecule type" value="Genomic_DNA"/>
</dbReference>
<keyword evidence="4" id="KW-0378">Hydrolase</keyword>
<protein>
    <submittedName>
        <fullName evidence="4">Alpha/beta hydrolase family protein</fullName>
        <ecNumber evidence="4">3.4.-.-</ecNumber>
    </submittedName>
</protein>
<proteinExistence type="predicted"/>
<evidence type="ECO:0000256" key="2">
    <source>
        <dbReference type="SAM" id="SignalP"/>
    </source>
</evidence>
<dbReference type="EC" id="3.4.-.-" evidence="4"/>
<feature type="chain" id="PRO_5045655706" evidence="2">
    <location>
        <begin position="20"/>
        <end position="466"/>
    </location>
</feature>
<dbReference type="PANTHER" id="PTHR43265:SF1">
    <property type="entry name" value="ESTERASE ESTD"/>
    <property type="match status" value="1"/>
</dbReference>
<evidence type="ECO:0000256" key="1">
    <source>
        <dbReference type="SAM" id="MobiDB-lite"/>
    </source>
</evidence>
<evidence type="ECO:0000313" key="4">
    <source>
        <dbReference type="EMBL" id="MFF3570365.1"/>
    </source>
</evidence>
<name>A0ABW6S4L5_9NOCA</name>
<keyword evidence="5" id="KW-1185">Reference proteome</keyword>
<comment type="caution">
    <text evidence="4">The sequence shown here is derived from an EMBL/GenBank/DDBJ whole genome shotgun (WGS) entry which is preliminary data.</text>
</comment>
<reference evidence="4 5" key="1">
    <citation type="submission" date="2024-10" db="EMBL/GenBank/DDBJ databases">
        <title>The Natural Products Discovery Center: Release of the First 8490 Sequenced Strains for Exploring Actinobacteria Biosynthetic Diversity.</title>
        <authorList>
            <person name="Kalkreuter E."/>
            <person name="Kautsar S.A."/>
            <person name="Yang D."/>
            <person name="Bader C.D."/>
            <person name="Teijaro C.N."/>
            <person name="Fluegel L."/>
            <person name="Davis C.M."/>
            <person name="Simpson J.R."/>
            <person name="Lauterbach L."/>
            <person name="Steele A.D."/>
            <person name="Gui C."/>
            <person name="Meng S."/>
            <person name="Li G."/>
            <person name="Viehrig K."/>
            <person name="Ye F."/>
            <person name="Su P."/>
            <person name="Kiefer A.F."/>
            <person name="Nichols A."/>
            <person name="Cepeda A.J."/>
            <person name="Yan W."/>
            <person name="Fan B."/>
            <person name="Jiang Y."/>
            <person name="Adhikari A."/>
            <person name="Zheng C.-J."/>
            <person name="Schuster L."/>
            <person name="Cowan T.M."/>
            <person name="Smanski M.J."/>
            <person name="Chevrette M.G."/>
            <person name="De Carvalho L.P.S."/>
            <person name="Shen B."/>
        </authorList>
    </citation>
    <scope>NUCLEOTIDE SEQUENCE [LARGE SCALE GENOMIC DNA]</scope>
    <source>
        <strain evidence="4 5">NPDC002593</strain>
    </source>
</reference>
<gene>
    <name evidence="4" type="ORF">ACFYXQ_21545</name>
</gene>
<feature type="region of interest" description="Disordered" evidence="1">
    <location>
        <begin position="21"/>
        <end position="40"/>
    </location>
</feature>
<accession>A0ABW6S4L5</accession>
<evidence type="ECO:0000313" key="5">
    <source>
        <dbReference type="Proteomes" id="UP001601992"/>
    </source>
</evidence>
<dbReference type="InterPro" id="IPR053145">
    <property type="entry name" value="AB_hydrolase_Est10"/>
</dbReference>
<feature type="signal peptide" evidence="2">
    <location>
        <begin position="1"/>
        <end position="19"/>
    </location>
</feature>
<dbReference type="RefSeq" id="WP_387404730.1">
    <property type="nucleotide sequence ID" value="NZ_JBIAQY010000007.1"/>
</dbReference>
<dbReference type="GO" id="GO:0016787">
    <property type="term" value="F:hydrolase activity"/>
    <property type="evidence" value="ECO:0007669"/>
    <property type="project" value="UniProtKB-KW"/>
</dbReference>
<dbReference type="SUPFAM" id="SSF53474">
    <property type="entry name" value="alpha/beta-Hydrolases"/>
    <property type="match status" value="1"/>
</dbReference>
<organism evidence="4 5">
    <name type="scientific">Nocardia jiangxiensis</name>
    <dbReference type="NCBI Taxonomy" id="282685"/>
    <lineage>
        <taxon>Bacteria</taxon>
        <taxon>Bacillati</taxon>
        <taxon>Actinomycetota</taxon>
        <taxon>Actinomycetes</taxon>
        <taxon>Mycobacteriales</taxon>
        <taxon>Nocardiaceae</taxon>
        <taxon>Nocardia</taxon>
    </lineage>
</organism>
<dbReference type="Gene3D" id="3.40.50.1820">
    <property type="entry name" value="alpha/beta hydrolase"/>
    <property type="match status" value="1"/>
</dbReference>
<dbReference type="Pfam" id="PF12146">
    <property type="entry name" value="Hydrolase_4"/>
    <property type="match status" value="1"/>
</dbReference>
<evidence type="ECO:0000259" key="3">
    <source>
        <dbReference type="Pfam" id="PF12146"/>
    </source>
</evidence>
<dbReference type="PANTHER" id="PTHR43265">
    <property type="entry name" value="ESTERASE ESTD"/>
    <property type="match status" value="1"/>
</dbReference>
<dbReference type="InterPro" id="IPR029058">
    <property type="entry name" value="AB_hydrolase_fold"/>
</dbReference>
<dbReference type="InterPro" id="IPR022742">
    <property type="entry name" value="Hydrolase_4"/>
</dbReference>
<feature type="domain" description="Serine aminopeptidase S33" evidence="3">
    <location>
        <begin position="198"/>
        <end position="424"/>
    </location>
</feature>
<dbReference type="Proteomes" id="UP001601992">
    <property type="component" value="Unassembled WGS sequence"/>
</dbReference>
<keyword evidence="2" id="KW-0732">Signal</keyword>
<sequence>MRLLRVLGLILLIIAAADGAPQARRPTPEDTEDPVAGDWTGTLEIPGQPLALGITLDDDSATLSIPAQSLFAHPLAQVHASPDKVAFSIPGLPGAPAFDGHYDAVRSVITGTFTQSGHELPLTLHRGTVPVPPRPQEPAPPWPYRSADVTYRSGEITIAGTLTLPSTPGPHPAVILLNGSGKNDRNEEVFGHKPFLLLADTLTRAGYAVLRTDKRGVGGTSGVLADADYNDLAGDVVAGVDFLRSQRDIDPELIRLLGHSEGGYLAPLVAAEPQNRIAFVITMAGPAASGKEVLLAQNRALLAVRNASADEVAAQIGFVDTLTTLLLDGDPDQARQYVIEHNAAVPPEQRQPESAVERIVNANFASFVGCDPASALQALRMPVLAFYGSKDLQVPVDQNAPLARTVLAADPDADVHVFDGLNHLMQPASTGSPNEYGQSEITIAPEVLAYVTDWLGRRVPPVITGR</sequence>